<reference evidence="2" key="1">
    <citation type="journal article" date="2020" name="J Insects Food Feed">
        <title>The yellow mealworm (Tenebrio molitor) genome: a resource for the emerging insects as food and feed industry.</title>
        <authorList>
            <person name="Eriksson T."/>
            <person name="Andere A."/>
            <person name="Kelstrup H."/>
            <person name="Emery V."/>
            <person name="Picard C."/>
        </authorList>
    </citation>
    <scope>NUCLEOTIDE SEQUENCE</scope>
    <source>
        <strain evidence="2">Stoneville</strain>
        <tissue evidence="2">Whole head</tissue>
    </source>
</reference>
<evidence type="ECO:0000256" key="1">
    <source>
        <dbReference type="SAM" id="MobiDB-lite"/>
    </source>
</evidence>
<gene>
    <name evidence="2" type="ORF">GEV33_010674</name>
</gene>
<dbReference type="Proteomes" id="UP000719412">
    <property type="component" value="Unassembled WGS sequence"/>
</dbReference>
<feature type="region of interest" description="Disordered" evidence="1">
    <location>
        <begin position="319"/>
        <end position="370"/>
    </location>
</feature>
<comment type="caution">
    <text evidence="2">The sequence shown here is derived from an EMBL/GenBank/DDBJ whole genome shotgun (WGS) entry which is preliminary data.</text>
</comment>
<feature type="region of interest" description="Disordered" evidence="1">
    <location>
        <begin position="249"/>
        <end position="297"/>
    </location>
</feature>
<evidence type="ECO:0000313" key="3">
    <source>
        <dbReference type="Proteomes" id="UP000719412"/>
    </source>
</evidence>
<organism evidence="2 3">
    <name type="scientific">Tenebrio molitor</name>
    <name type="common">Yellow mealworm beetle</name>
    <dbReference type="NCBI Taxonomy" id="7067"/>
    <lineage>
        <taxon>Eukaryota</taxon>
        <taxon>Metazoa</taxon>
        <taxon>Ecdysozoa</taxon>
        <taxon>Arthropoda</taxon>
        <taxon>Hexapoda</taxon>
        <taxon>Insecta</taxon>
        <taxon>Pterygota</taxon>
        <taxon>Neoptera</taxon>
        <taxon>Endopterygota</taxon>
        <taxon>Coleoptera</taxon>
        <taxon>Polyphaga</taxon>
        <taxon>Cucujiformia</taxon>
        <taxon>Tenebrionidae</taxon>
        <taxon>Tenebrio</taxon>
    </lineage>
</organism>
<proteinExistence type="predicted"/>
<protein>
    <submittedName>
        <fullName evidence="2">Uncharacterized protein</fullName>
    </submittedName>
</protein>
<name>A0A8J6HE96_TENMO</name>
<accession>A0A8J6HE96</accession>
<reference evidence="2" key="2">
    <citation type="submission" date="2021-08" db="EMBL/GenBank/DDBJ databases">
        <authorList>
            <person name="Eriksson T."/>
        </authorList>
    </citation>
    <scope>NUCLEOTIDE SEQUENCE</scope>
    <source>
        <strain evidence="2">Stoneville</strain>
        <tissue evidence="2">Whole head</tissue>
    </source>
</reference>
<dbReference type="EMBL" id="JABDTM020026276">
    <property type="protein sequence ID" value="KAH0812118.1"/>
    <property type="molecule type" value="Genomic_DNA"/>
</dbReference>
<evidence type="ECO:0000313" key="2">
    <source>
        <dbReference type="EMBL" id="KAH0812118.1"/>
    </source>
</evidence>
<keyword evidence="3" id="KW-1185">Reference proteome</keyword>
<dbReference type="AlphaFoldDB" id="A0A8J6HE96"/>
<sequence>MNLNGGIGDRVRCGTGSCERVDPGRCFICKWESANSAGFKNRRREWVGGGCGSESVAGFGAAPEEQQSERRSQRWNVTVSIGRGSGFRGEACVARLGRRAPSGPNCTARGWHSLHWGRPVAHRAEARYTAAMSPSRRVVGRGGSWGGGGGHCDSPGTFTDPFALQTLDTLHWKSADSTRTCFVARNLGHSARSGPEARTAHAQASPRRCLSPPIRICTLHRDLLYRKCPNICTGTCACPHPRPGDTHLHSPPADFSLPTHEWSAEGEATMSSEDGPFDLHHLAPTPNPPDPTGDASAPLTLDETYYNFCANLERIIRNESSSTESRAGPERHRIPSGQPGKLRHGNDRESVGLGHPFSPTLPLRNRPPRESRTRGVLARCANCQFLSPASWERAPIRGATAYGEHPAHIRTERSAAYSIAIWVEIHADYVNSEWDRLKDENPARTERTERNSGKRPKIVLSVREGSLSSYSPEHICLAAEPDVARAGSRPDASSLTTSSFQPCSNIRPAVIHFELAELKISMRKTHRRRKTMTRLYRIPPSCLLTTRYRVFRAQLKSSARNYAIEKLEKKLPNKLNTNTA</sequence>